<comment type="caution">
    <text evidence="2">The sequence shown here is derived from an EMBL/GenBank/DDBJ whole genome shotgun (WGS) entry which is preliminary data.</text>
</comment>
<keyword evidence="3" id="KW-1185">Reference proteome</keyword>
<protein>
    <submittedName>
        <fullName evidence="2">Uncharacterized protein</fullName>
    </submittedName>
</protein>
<dbReference type="AlphaFoldDB" id="A0AAJ0A158"/>
<keyword evidence="1" id="KW-0812">Transmembrane</keyword>
<feature type="transmembrane region" description="Helical" evidence="1">
    <location>
        <begin position="18"/>
        <end position="37"/>
    </location>
</feature>
<dbReference type="GeneID" id="85474355"/>
<name>A0AAJ0A158_9PEZI</name>
<evidence type="ECO:0000256" key="1">
    <source>
        <dbReference type="SAM" id="Phobius"/>
    </source>
</evidence>
<keyword evidence="1" id="KW-0472">Membrane</keyword>
<gene>
    <name evidence="2" type="ORF">BDP81DRAFT_416010</name>
</gene>
<evidence type="ECO:0000313" key="3">
    <source>
        <dbReference type="Proteomes" id="UP001243989"/>
    </source>
</evidence>
<dbReference type="Proteomes" id="UP001243989">
    <property type="component" value="Unassembled WGS sequence"/>
</dbReference>
<sequence>MQISSAEVYALGLSSMSLFLYLSSCHCLCALCSCVHIRRTAWRVVSFFVVGFHMPPWYTRTRGDTTLLRGNALLKCTMAEKTHIRLSYPLS</sequence>
<keyword evidence="1" id="KW-1133">Transmembrane helix</keyword>
<organism evidence="2 3">
    <name type="scientific">Colletotrichum phormii</name>
    <dbReference type="NCBI Taxonomy" id="359342"/>
    <lineage>
        <taxon>Eukaryota</taxon>
        <taxon>Fungi</taxon>
        <taxon>Dikarya</taxon>
        <taxon>Ascomycota</taxon>
        <taxon>Pezizomycotina</taxon>
        <taxon>Sordariomycetes</taxon>
        <taxon>Hypocreomycetidae</taxon>
        <taxon>Glomerellales</taxon>
        <taxon>Glomerellaceae</taxon>
        <taxon>Colletotrichum</taxon>
        <taxon>Colletotrichum acutatum species complex</taxon>
    </lineage>
</organism>
<proteinExistence type="predicted"/>
<reference evidence="2" key="1">
    <citation type="submission" date="2021-06" db="EMBL/GenBank/DDBJ databases">
        <title>Comparative genomics, transcriptomics and evolutionary studies reveal genomic signatures of adaptation to plant cell wall in hemibiotrophic fungi.</title>
        <authorList>
            <consortium name="DOE Joint Genome Institute"/>
            <person name="Baroncelli R."/>
            <person name="Diaz J.F."/>
            <person name="Benocci T."/>
            <person name="Peng M."/>
            <person name="Battaglia E."/>
            <person name="Haridas S."/>
            <person name="Andreopoulos W."/>
            <person name="Labutti K."/>
            <person name="Pangilinan J."/>
            <person name="Floch G.L."/>
            <person name="Makela M.R."/>
            <person name="Henrissat B."/>
            <person name="Grigoriev I.V."/>
            <person name="Crouch J.A."/>
            <person name="De Vries R.P."/>
            <person name="Sukno S.A."/>
            <person name="Thon M.R."/>
        </authorList>
    </citation>
    <scope>NUCLEOTIDE SEQUENCE</scope>
    <source>
        <strain evidence="2">CBS 102054</strain>
    </source>
</reference>
<evidence type="ECO:0000313" key="2">
    <source>
        <dbReference type="EMBL" id="KAK1654549.1"/>
    </source>
</evidence>
<dbReference type="EMBL" id="JAHMHQ010000002">
    <property type="protein sequence ID" value="KAK1654549.1"/>
    <property type="molecule type" value="Genomic_DNA"/>
</dbReference>
<dbReference type="RefSeq" id="XP_060450593.1">
    <property type="nucleotide sequence ID" value="XM_060589493.1"/>
</dbReference>
<accession>A0AAJ0A158</accession>